<evidence type="ECO:0008006" key="4">
    <source>
        <dbReference type="Google" id="ProtNLM"/>
    </source>
</evidence>
<dbReference type="Proteomes" id="UP001050975">
    <property type="component" value="Unassembled WGS sequence"/>
</dbReference>
<proteinExistence type="predicted"/>
<dbReference type="AlphaFoldDB" id="A0AAV3XGQ8"/>
<protein>
    <recommendedName>
        <fullName evidence="4">Transposase</fullName>
    </recommendedName>
</protein>
<evidence type="ECO:0000256" key="1">
    <source>
        <dbReference type="SAM" id="MobiDB-lite"/>
    </source>
</evidence>
<reference evidence="2" key="1">
    <citation type="submission" date="2019-10" db="EMBL/GenBank/DDBJ databases">
        <title>Draft genome sequece of Microseira wollei NIES-4236.</title>
        <authorList>
            <person name="Yamaguchi H."/>
            <person name="Suzuki S."/>
            <person name="Kawachi M."/>
        </authorList>
    </citation>
    <scope>NUCLEOTIDE SEQUENCE</scope>
    <source>
        <strain evidence="2">NIES-4236</strain>
    </source>
</reference>
<organism evidence="2 3">
    <name type="scientific">Microseira wollei NIES-4236</name>
    <dbReference type="NCBI Taxonomy" id="2530354"/>
    <lineage>
        <taxon>Bacteria</taxon>
        <taxon>Bacillati</taxon>
        <taxon>Cyanobacteriota</taxon>
        <taxon>Cyanophyceae</taxon>
        <taxon>Oscillatoriophycideae</taxon>
        <taxon>Aerosakkonematales</taxon>
        <taxon>Aerosakkonemataceae</taxon>
        <taxon>Microseira</taxon>
    </lineage>
</organism>
<keyword evidence="3" id="KW-1185">Reference proteome</keyword>
<gene>
    <name evidence="2" type="ORF">MiSe_54970</name>
</gene>
<name>A0AAV3XGQ8_9CYAN</name>
<feature type="region of interest" description="Disordered" evidence="1">
    <location>
        <begin position="43"/>
        <end position="72"/>
    </location>
</feature>
<evidence type="ECO:0000313" key="3">
    <source>
        <dbReference type="Proteomes" id="UP001050975"/>
    </source>
</evidence>
<accession>A0AAV3XGQ8</accession>
<comment type="caution">
    <text evidence="2">The sequence shown here is derived from an EMBL/GenBank/DDBJ whole genome shotgun (WGS) entry which is preliminary data.</text>
</comment>
<evidence type="ECO:0000313" key="2">
    <source>
        <dbReference type="EMBL" id="GET40686.1"/>
    </source>
</evidence>
<sequence length="72" mass="7888">MVRSPPIESESQASSGTSKVRKVYAEQSWFDSTEFVPVDNRGTETACGSRSTGERITGFDLGKWQGSRKAQS</sequence>
<dbReference type="EMBL" id="BLAY01000097">
    <property type="protein sequence ID" value="GET40686.1"/>
    <property type="molecule type" value="Genomic_DNA"/>
</dbReference>